<dbReference type="Proteomes" id="UP001230649">
    <property type="component" value="Unassembled WGS sequence"/>
</dbReference>
<reference evidence="1" key="1">
    <citation type="submission" date="2023-04" db="EMBL/GenBank/DDBJ databases">
        <title>Draft Genome sequencing of Naganishia species isolated from polar environments using Oxford Nanopore Technology.</title>
        <authorList>
            <person name="Leo P."/>
            <person name="Venkateswaran K."/>
        </authorList>
    </citation>
    <scope>NUCLEOTIDE SEQUENCE</scope>
    <source>
        <strain evidence="1">MNA-CCFEE 5262</strain>
    </source>
</reference>
<evidence type="ECO:0000313" key="1">
    <source>
        <dbReference type="EMBL" id="KAJ9098842.1"/>
    </source>
</evidence>
<organism evidence="1 2">
    <name type="scientific">Naganishia adeliensis</name>
    <dbReference type="NCBI Taxonomy" id="92952"/>
    <lineage>
        <taxon>Eukaryota</taxon>
        <taxon>Fungi</taxon>
        <taxon>Dikarya</taxon>
        <taxon>Basidiomycota</taxon>
        <taxon>Agaricomycotina</taxon>
        <taxon>Tremellomycetes</taxon>
        <taxon>Filobasidiales</taxon>
        <taxon>Filobasidiaceae</taxon>
        <taxon>Naganishia</taxon>
    </lineage>
</organism>
<accession>A0ACC2VHS3</accession>
<protein>
    <submittedName>
        <fullName evidence="1">Uncharacterized protein</fullName>
    </submittedName>
</protein>
<sequence length="717" mass="79489">MSTKHRFLAFARARVRSTPPGNVGNLARLAPRLVQPGEINTTRREYQTALVEREYDSLPESTLNAVEARNADKNGKSDVRTTALTSSLDDLADEEVIQVLEEALDIAQEDSTSPSGSTPFTSTPFTPSLGTPTSASAIVTRTRSSSPRTAASFVTLTLSLRSRPTYRHILSLISPHTFRRLLGYLLHLGATHLVHLVLGDILTRSFGRLEIVYEALEACAGGVEGRYVAEMVEMLDDSYLRGNGDRTLSLRTVRRVLDWWCEAPGMVSEQRVVRLVEVFAGSIREAKTSDDDIHLLQRTLLRASLSHQRAAVTAIHHILLARKWITDDPSLHTHQDPYNPHIHYTSLGICIALTRSANTSLQTHEALDFLRTAYEQPLVHPHSRLRQAFTAAQDETFRIVLAQRDPRALEGMAEVLAMALSRGISVDRRVVGAFYKACDEARLVGIVRRFVRTLWVHGVDSKARKTETISSVTRESPTSVAQFLPTGRVLAYLLEFMARKDTPWTGDDGRMLGWFLGMLETHPGMMESETAGRCVAAVCALPGGAAVARKVYERLLGNETGPQDDDFALDRLRIGLVTDSRAMIRLVKAYTAIPPKDVTFAQAVVQRYIQHSPPLIHLSSVDLARLTSAFFRIDNPDAGVRMLKYLEDRTSPRLLGPSVSGLDSKAVSVLQGALKTVPHTQGKTYLELLELALRSREMEVVPGKRLLDNLFRKGEKA</sequence>
<keyword evidence="2" id="KW-1185">Reference proteome</keyword>
<dbReference type="EMBL" id="JASBWS010000089">
    <property type="protein sequence ID" value="KAJ9098842.1"/>
    <property type="molecule type" value="Genomic_DNA"/>
</dbReference>
<feature type="non-terminal residue" evidence="1">
    <location>
        <position position="717"/>
    </location>
</feature>
<name>A0ACC2VHS3_9TREE</name>
<comment type="caution">
    <text evidence="1">The sequence shown here is derived from an EMBL/GenBank/DDBJ whole genome shotgun (WGS) entry which is preliminary data.</text>
</comment>
<gene>
    <name evidence="1" type="ORF">QFC20_005849</name>
</gene>
<evidence type="ECO:0000313" key="2">
    <source>
        <dbReference type="Proteomes" id="UP001230649"/>
    </source>
</evidence>
<proteinExistence type="predicted"/>